<dbReference type="EMBL" id="ML734564">
    <property type="protein sequence ID" value="KAB8250661.1"/>
    <property type="molecule type" value="Genomic_DNA"/>
</dbReference>
<organism evidence="4">
    <name type="scientific">Aspergillus flavus</name>
    <dbReference type="NCBI Taxonomy" id="5059"/>
    <lineage>
        <taxon>Eukaryota</taxon>
        <taxon>Fungi</taxon>
        <taxon>Dikarya</taxon>
        <taxon>Ascomycota</taxon>
        <taxon>Pezizomycotina</taxon>
        <taxon>Eurotiomycetes</taxon>
        <taxon>Eurotiomycetidae</taxon>
        <taxon>Eurotiales</taxon>
        <taxon>Aspergillaceae</taxon>
        <taxon>Aspergillus</taxon>
        <taxon>Aspergillus subgen. Circumdati</taxon>
    </lineage>
</organism>
<evidence type="ECO:0000256" key="1">
    <source>
        <dbReference type="ARBA" id="ARBA00022857"/>
    </source>
</evidence>
<keyword evidence="1" id="KW-0521">NADP</keyword>
<dbReference type="Proteomes" id="UP000325434">
    <property type="component" value="Unassembled WGS sequence"/>
</dbReference>
<dbReference type="Gene3D" id="3.40.50.720">
    <property type="entry name" value="NAD(P)-binding Rossmann-like Domain"/>
    <property type="match status" value="1"/>
</dbReference>
<protein>
    <recommendedName>
        <fullName evidence="3">NmrA-like domain-containing protein</fullName>
    </recommendedName>
</protein>
<dbReference type="InterPro" id="IPR008030">
    <property type="entry name" value="NmrA-like"/>
</dbReference>
<evidence type="ECO:0000313" key="4">
    <source>
        <dbReference type="EMBL" id="KAB8250661.1"/>
    </source>
</evidence>
<dbReference type="Gene3D" id="3.90.25.10">
    <property type="entry name" value="UDP-galactose 4-epimerase, domain 1"/>
    <property type="match status" value="1"/>
</dbReference>
<dbReference type="Pfam" id="PF05368">
    <property type="entry name" value="NmrA"/>
    <property type="match status" value="1"/>
</dbReference>
<reference evidence="4" key="1">
    <citation type="submission" date="2019-04" db="EMBL/GenBank/DDBJ databases">
        <title>Friends and foes A comparative genomics study of 23 Aspergillus species from section Flavi.</title>
        <authorList>
            <consortium name="DOE Joint Genome Institute"/>
            <person name="Kjaerbolling I."/>
            <person name="Vesth T."/>
            <person name="Frisvad J.C."/>
            <person name="Nybo J.L."/>
            <person name="Theobald S."/>
            <person name="Kildgaard S."/>
            <person name="Isbrandt T."/>
            <person name="Kuo A."/>
            <person name="Sato A."/>
            <person name="Lyhne E.K."/>
            <person name="Kogle M.E."/>
            <person name="Wiebenga A."/>
            <person name="Kun R.S."/>
            <person name="Lubbers R.J."/>
            <person name="Makela M.R."/>
            <person name="Barry K."/>
            <person name="Chovatia M."/>
            <person name="Clum A."/>
            <person name="Daum C."/>
            <person name="Haridas S."/>
            <person name="He G."/>
            <person name="LaButti K."/>
            <person name="Lipzen A."/>
            <person name="Mondo S."/>
            <person name="Riley R."/>
            <person name="Salamov A."/>
            <person name="Simmons B.A."/>
            <person name="Magnuson J.K."/>
            <person name="Henrissat B."/>
            <person name="Mortensen U.H."/>
            <person name="Larsen T.O."/>
            <person name="Devries R.P."/>
            <person name="Grigoriev I.V."/>
            <person name="Machida M."/>
            <person name="Baker S.E."/>
            <person name="Andersen M.R."/>
        </authorList>
    </citation>
    <scope>NUCLEOTIDE SEQUENCE [LARGE SCALE GENOMIC DNA]</scope>
    <source>
        <strain evidence="4">CBS 121.62</strain>
    </source>
</reference>
<dbReference type="InterPro" id="IPR051609">
    <property type="entry name" value="NmrA/Isoflavone_reductase-like"/>
</dbReference>
<sequence length="329" mass="36264">MASFKPRNILLFGATGNIGTYILQAILTARDEFDRIAIFTSQATAASKKDYLDDLKRTKNVEVLVGDVQDQDAVRKAYHGIDTVISALGRGAIASQIPLIRLADASPTVKWFLPSEYGTDIKYSPASAQEKPHQQKLKVRAFLENESPNEGVVSDLAYTYVVTGPYSDMYVHYAGNPIAGGWDVKAKKATLLGEDGNAKLGSPCNETKWLWMFSVGTLVLATLRHPSVAFNRALKVNSFTTTPAEIHAEFVRQTGCQPWTNVQYTPLSQLREAESEAWQAGKPEATVLTLRRIWTEGGTLYDQRDNALIGEPPVQTLEDVVAQEIRKSS</sequence>
<dbReference type="PANTHER" id="PTHR47706:SF11">
    <property type="entry name" value="ISOFLAVONE REDUCTASE FAMILY PROTEIN (AFU_ORTHOLOGUE AFUA_1G12510)"/>
    <property type="match status" value="1"/>
</dbReference>
<dbReference type="GO" id="GO:0016491">
    <property type="term" value="F:oxidoreductase activity"/>
    <property type="evidence" value="ECO:0007669"/>
    <property type="project" value="UniProtKB-KW"/>
</dbReference>
<proteinExistence type="predicted"/>
<feature type="domain" description="NmrA-like" evidence="3">
    <location>
        <begin position="8"/>
        <end position="256"/>
    </location>
</feature>
<accession>A0A5N6H7Z2</accession>
<dbReference type="VEuPathDB" id="FungiDB:F9C07_2280396"/>
<evidence type="ECO:0000259" key="3">
    <source>
        <dbReference type="Pfam" id="PF05368"/>
    </source>
</evidence>
<gene>
    <name evidence="4" type="ORF">BDV35DRAFT_389078</name>
</gene>
<dbReference type="SUPFAM" id="SSF51735">
    <property type="entry name" value="NAD(P)-binding Rossmann-fold domains"/>
    <property type="match status" value="1"/>
</dbReference>
<name>A0A5N6H7Z2_ASPFL</name>
<dbReference type="VEuPathDB" id="FungiDB:AFLA_011341"/>
<evidence type="ECO:0000256" key="2">
    <source>
        <dbReference type="ARBA" id="ARBA00023002"/>
    </source>
</evidence>
<dbReference type="InterPro" id="IPR036291">
    <property type="entry name" value="NAD(P)-bd_dom_sf"/>
</dbReference>
<dbReference type="PANTHER" id="PTHR47706">
    <property type="entry name" value="NMRA-LIKE FAMILY PROTEIN"/>
    <property type="match status" value="1"/>
</dbReference>
<keyword evidence="2" id="KW-0560">Oxidoreductase</keyword>
<dbReference type="AlphaFoldDB" id="A0A5N6H7Z2"/>